<organism evidence="2 3">
    <name type="scientific">Cylindrotheca closterium</name>
    <dbReference type="NCBI Taxonomy" id="2856"/>
    <lineage>
        <taxon>Eukaryota</taxon>
        <taxon>Sar</taxon>
        <taxon>Stramenopiles</taxon>
        <taxon>Ochrophyta</taxon>
        <taxon>Bacillariophyta</taxon>
        <taxon>Bacillariophyceae</taxon>
        <taxon>Bacillariophycidae</taxon>
        <taxon>Bacillariales</taxon>
        <taxon>Bacillariaceae</taxon>
        <taxon>Cylindrotheca</taxon>
    </lineage>
</organism>
<evidence type="ECO:0000256" key="1">
    <source>
        <dbReference type="SAM" id="MobiDB-lite"/>
    </source>
</evidence>
<evidence type="ECO:0000313" key="3">
    <source>
        <dbReference type="Proteomes" id="UP001295423"/>
    </source>
</evidence>
<dbReference type="Proteomes" id="UP001295423">
    <property type="component" value="Unassembled WGS sequence"/>
</dbReference>
<feature type="region of interest" description="Disordered" evidence="1">
    <location>
        <begin position="90"/>
        <end position="120"/>
    </location>
</feature>
<sequence length="120" mass="13401">MHPTAPHSLQFKQPHAWFSWVHQKITDFEEGRLSAPAGGASLYPTLMQDAARKANRLNVDKSQSHAWKSTTLTKDVVAMTADAKKYFDAKNNKKVDNKPPAKKPGRDPTAPSSKLLPPYY</sequence>
<gene>
    <name evidence="2" type="ORF">CYCCA115_LOCUS11789</name>
</gene>
<keyword evidence="3" id="KW-1185">Reference proteome</keyword>
<dbReference type="AlphaFoldDB" id="A0AAD2PUE0"/>
<comment type="caution">
    <text evidence="2">The sequence shown here is derived from an EMBL/GenBank/DDBJ whole genome shotgun (WGS) entry which is preliminary data.</text>
</comment>
<protein>
    <submittedName>
        <fullName evidence="2">Uncharacterized protein</fullName>
    </submittedName>
</protein>
<evidence type="ECO:0000313" key="2">
    <source>
        <dbReference type="EMBL" id="CAJ1948804.1"/>
    </source>
</evidence>
<accession>A0AAD2PUE0</accession>
<name>A0AAD2PUE0_9STRA</name>
<feature type="compositionally biased region" description="Basic and acidic residues" evidence="1">
    <location>
        <begin position="90"/>
        <end position="99"/>
    </location>
</feature>
<reference evidence="2" key="1">
    <citation type="submission" date="2023-08" db="EMBL/GenBank/DDBJ databases">
        <authorList>
            <person name="Audoor S."/>
            <person name="Bilcke G."/>
        </authorList>
    </citation>
    <scope>NUCLEOTIDE SEQUENCE</scope>
</reference>
<dbReference type="EMBL" id="CAKOGP040001756">
    <property type="protein sequence ID" value="CAJ1948804.1"/>
    <property type="molecule type" value="Genomic_DNA"/>
</dbReference>
<proteinExistence type="predicted"/>